<dbReference type="CDD" id="cd11386">
    <property type="entry name" value="MCP_signal"/>
    <property type="match status" value="1"/>
</dbReference>
<dbReference type="eggNOG" id="COG0840">
    <property type="taxonomic scope" value="Bacteria"/>
</dbReference>
<evidence type="ECO:0000256" key="7">
    <source>
        <dbReference type="ARBA" id="ARBA00023224"/>
    </source>
</evidence>
<dbReference type="Proteomes" id="UP000005096">
    <property type="component" value="Chromosome"/>
</dbReference>
<evidence type="ECO:0000256" key="10">
    <source>
        <dbReference type="SAM" id="Phobius"/>
    </source>
</evidence>
<feature type="domain" description="HAMP" evidence="12">
    <location>
        <begin position="310"/>
        <end position="362"/>
    </location>
</feature>
<proteinExistence type="inferred from homology"/>
<evidence type="ECO:0000256" key="8">
    <source>
        <dbReference type="ARBA" id="ARBA00029447"/>
    </source>
</evidence>
<dbReference type="SUPFAM" id="SSF58104">
    <property type="entry name" value="Methyl-accepting chemotaxis protein (MCP) signaling domain"/>
    <property type="match status" value="1"/>
</dbReference>
<keyword evidence="3" id="KW-0145">Chemotaxis</keyword>
<evidence type="ECO:0000259" key="12">
    <source>
        <dbReference type="PROSITE" id="PS50885"/>
    </source>
</evidence>
<dbReference type="Gene3D" id="3.30.450.20">
    <property type="entry name" value="PAS domain"/>
    <property type="match status" value="2"/>
</dbReference>
<organism evidence="13 14">
    <name type="scientific">Aminomonas paucivorans DSM 12260</name>
    <dbReference type="NCBI Taxonomy" id="584708"/>
    <lineage>
        <taxon>Bacteria</taxon>
        <taxon>Thermotogati</taxon>
        <taxon>Synergistota</taxon>
        <taxon>Synergistia</taxon>
        <taxon>Synergistales</taxon>
        <taxon>Synergistaceae</taxon>
        <taxon>Aminomonas</taxon>
    </lineage>
</organism>
<dbReference type="SMART" id="SM00283">
    <property type="entry name" value="MA"/>
    <property type="match status" value="1"/>
</dbReference>
<feature type="transmembrane region" description="Helical" evidence="10">
    <location>
        <begin position="7"/>
        <end position="27"/>
    </location>
</feature>
<dbReference type="HOGENOM" id="CLU_000445_107_19_0"/>
<dbReference type="PaxDb" id="584708-Apau_0421"/>
<evidence type="ECO:0000259" key="11">
    <source>
        <dbReference type="PROSITE" id="PS50111"/>
    </source>
</evidence>
<evidence type="ECO:0000256" key="1">
    <source>
        <dbReference type="ARBA" id="ARBA00004651"/>
    </source>
</evidence>
<dbReference type="PROSITE" id="PS50111">
    <property type="entry name" value="CHEMOTAXIS_TRANSDUC_2"/>
    <property type="match status" value="1"/>
</dbReference>
<keyword evidence="7 9" id="KW-0807">Transducer</keyword>
<keyword evidence="2" id="KW-1003">Cell membrane</keyword>
<dbReference type="Pfam" id="PF02743">
    <property type="entry name" value="dCache_1"/>
    <property type="match status" value="1"/>
</dbReference>
<evidence type="ECO:0000313" key="14">
    <source>
        <dbReference type="Proteomes" id="UP000005096"/>
    </source>
</evidence>
<comment type="subcellular location">
    <subcellularLocation>
        <location evidence="1">Cell membrane</location>
        <topology evidence="1">Multi-pass membrane protein</topology>
    </subcellularLocation>
</comment>
<dbReference type="InterPro" id="IPR033479">
    <property type="entry name" value="dCache_1"/>
</dbReference>
<evidence type="ECO:0000256" key="2">
    <source>
        <dbReference type="ARBA" id="ARBA00022475"/>
    </source>
</evidence>
<dbReference type="PANTHER" id="PTHR32089">
    <property type="entry name" value="METHYL-ACCEPTING CHEMOTAXIS PROTEIN MCPB"/>
    <property type="match status" value="1"/>
</dbReference>
<evidence type="ECO:0000256" key="9">
    <source>
        <dbReference type="PROSITE-ProRule" id="PRU00284"/>
    </source>
</evidence>
<keyword evidence="14" id="KW-1185">Reference proteome</keyword>
<comment type="similarity">
    <text evidence="8">Belongs to the methyl-accepting chemotaxis (MCP) protein family.</text>
</comment>
<dbReference type="Pfam" id="PF00672">
    <property type="entry name" value="HAMP"/>
    <property type="match status" value="1"/>
</dbReference>
<dbReference type="PANTHER" id="PTHR32089:SF112">
    <property type="entry name" value="LYSOZYME-LIKE PROTEIN-RELATED"/>
    <property type="match status" value="1"/>
</dbReference>
<dbReference type="PROSITE" id="PS50885">
    <property type="entry name" value="HAMP"/>
    <property type="match status" value="1"/>
</dbReference>
<dbReference type="AlphaFoldDB" id="E3CZG3"/>
<keyword evidence="6 10" id="KW-0472">Membrane</keyword>
<feature type="domain" description="Methyl-accepting transducer" evidence="11">
    <location>
        <begin position="381"/>
        <end position="617"/>
    </location>
</feature>
<sequence length="678" mass="71446">MSMRQRLYGLAAVAVLAAAIMGFLAYFNSRSIVEAQIQRGGLVAAESAASNVTNWLEGRMEIVATASRNCSYLWNNYGIAGQLLKPYLQNLTKSYKDMGFMDVFLALEDGTFIDGVGWTPPADWDARTRPWYKAALDAGNTILTTPYVDSNTGDMIVSLAVPLLDDSGAALGVLGADMSLKSLIAMVSQQRILGAGFGVLVGPDGTVVAHPSKDVVMKENMTKPSKVIPPALAEAGGRMVKGEKGTAVYRSAEGDQRILFYQPLPQGWSLGLVVPQDELLGPIATLGLRQLGVAAATILLLGFLVVTLSRSLMKPLQHLLAVSGEVEKGDLTLSTGMGGTDEMSQLGRALDGVIGAQRQILLELRREGDQMGRQSRTLEEIAGKTESTLEQVKERAGVLSRMADENAQAVEAANAGVEEVASSAQGSALAASEASSYAETLKGNAEGAETLIRNTADRVGEMAQSFRQVSGAVAQLNDQASRIDQIVTTIAGIADQTNLLALNAAIEAARAGEAGRGFAVVAEEVRKLAEESNSAARSIGDLARGIVAGTGVAVQSAGSGVALAESVERETGLMRQRIAEVLGAITQIVDQIQNVAATSQEQSAGAQEMAASVERLSRGTQSARDLSEEILRVVSELADTSRKLGEASGQLDQFAGSFQEMMRRYRLEGDAPVRALGA</sequence>
<dbReference type="Gene3D" id="1.10.287.950">
    <property type="entry name" value="Methyl-accepting chemotaxis protein"/>
    <property type="match status" value="1"/>
</dbReference>
<evidence type="ECO:0000313" key="13">
    <source>
        <dbReference type="EMBL" id="EFQ22855.1"/>
    </source>
</evidence>
<dbReference type="STRING" id="584708.Apau_0421"/>
<dbReference type="GO" id="GO:0005886">
    <property type="term" value="C:plasma membrane"/>
    <property type="evidence" value="ECO:0007669"/>
    <property type="project" value="UniProtKB-SubCell"/>
</dbReference>
<evidence type="ECO:0000256" key="5">
    <source>
        <dbReference type="ARBA" id="ARBA00022989"/>
    </source>
</evidence>
<dbReference type="GO" id="GO:0006935">
    <property type="term" value="P:chemotaxis"/>
    <property type="evidence" value="ECO:0007669"/>
    <property type="project" value="UniProtKB-KW"/>
</dbReference>
<dbReference type="SUPFAM" id="SSF103190">
    <property type="entry name" value="Sensory domain-like"/>
    <property type="match status" value="1"/>
</dbReference>
<dbReference type="CDD" id="cd12913">
    <property type="entry name" value="PDC1_MCP_like"/>
    <property type="match status" value="1"/>
</dbReference>
<protein>
    <submittedName>
        <fullName evidence="13">Methyl-accepting chemotaxis sensory transducer with Cache sensor</fullName>
    </submittedName>
</protein>
<dbReference type="EMBL" id="CM001022">
    <property type="protein sequence ID" value="EFQ22855.1"/>
    <property type="molecule type" value="Genomic_DNA"/>
</dbReference>
<evidence type="ECO:0000256" key="3">
    <source>
        <dbReference type="ARBA" id="ARBA00022500"/>
    </source>
</evidence>
<dbReference type="InterPro" id="IPR003660">
    <property type="entry name" value="HAMP_dom"/>
</dbReference>
<dbReference type="Pfam" id="PF00015">
    <property type="entry name" value="MCPsignal"/>
    <property type="match status" value="1"/>
</dbReference>
<keyword evidence="5 10" id="KW-1133">Transmembrane helix</keyword>
<evidence type="ECO:0000256" key="4">
    <source>
        <dbReference type="ARBA" id="ARBA00022692"/>
    </source>
</evidence>
<dbReference type="RefSeq" id="WP_006300005.1">
    <property type="nucleotide sequence ID" value="NZ_CM001022.1"/>
</dbReference>
<dbReference type="GO" id="GO:0007165">
    <property type="term" value="P:signal transduction"/>
    <property type="evidence" value="ECO:0007669"/>
    <property type="project" value="UniProtKB-KW"/>
</dbReference>
<dbReference type="CDD" id="cd12912">
    <property type="entry name" value="PDC2_MCP_like"/>
    <property type="match status" value="1"/>
</dbReference>
<dbReference type="OrthoDB" id="9804955at2"/>
<keyword evidence="4 10" id="KW-0812">Transmembrane</keyword>
<reference evidence="13 14" key="1">
    <citation type="journal article" date="2010" name="Stand. Genomic Sci.">
        <title>Non-contiguous finished genome sequence of Aminomonas paucivorans type strain (GLU-3).</title>
        <authorList>
            <person name="Pitluck S."/>
            <person name="Yasawong M."/>
            <person name="Held B."/>
            <person name="Lapidus A."/>
            <person name="Nolan M."/>
            <person name="Copeland A."/>
            <person name="Lucas S."/>
            <person name="Del Rio T.G."/>
            <person name="Tice H."/>
            <person name="Cheng J.F."/>
            <person name="Chertkov O."/>
            <person name="Goodwin L."/>
            <person name="Tapia R."/>
            <person name="Han C."/>
            <person name="Liolios K."/>
            <person name="Ivanova N."/>
            <person name="Mavromatis K."/>
            <person name="Ovchinnikova G."/>
            <person name="Pati A."/>
            <person name="Chen A."/>
            <person name="Palaniappan K."/>
            <person name="Land M."/>
            <person name="Hauser L."/>
            <person name="Chang Y.J."/>
            <person name="Jeffries C.D."/>
            <person name="Pukall R."/>
            <person name="Spring S."/>
            <person name="Rohde M."/>
            <person name="Sikorski J."/>
            <person name="Goker M."/>
            <person name="Woyke T."/>
            <person name="Bristow J."/>
            <person name="Eisen J.A."/>
            <person name="Markowitz V."/>
            <person name="Hugenholtz P."/>
            <person name="Kyrpides N.C."/>
            <person name="Klenk H.P."/>
        </authorList>
    </citation>
    <scope>NUCLEOTIDE SEQUENCE [LARGE SCALE GENOMIC DNA]</scope>
    <source>
        <strain evidence="13 14">DSM 12260</strain>
    </source>
</reference>
<name>E3CZG3_9BACT</name>
<accession>E3CZG3</accession>
<dbReference type="InterPro" id="IPR029151">
    <property type="entry name" value="Sensor-like_sf"/>
</dbReference>
<dbReference type="InterPro" id="IPR004089">
    <property type="entry name" value="MCPsignal_dom"/>
</dbReference>
<gene>
    <name evidence="13" type="ORF">Apau_0421</name>
</gene>
<evidence type="ECO:0000256" key="6">
    <source>
        <dbReference type="ARBA" id="ARBA00023136"/>
    </source>
</evidence>